<keyword evidence="7 11" id="KW-0479">Metal-binding</keyword>
<dbReference type="PRINTS" id="PR00465">
    <property type="entry name" value="EP450IV"/>
</dbReference>
<dbReference type="PANTHER" id="PTHR24291:SF177">
    <property type="entry name" value="CYTOCHROME P450 4AA1-RELATED"/>
    <property type="match status" value="1"/>
</dbReference>
<evidence type="ECO:0000256" key="2">
    <source>
        <dbReference type="ARBA" id="ARBA00003690"/>
    </source>
</evidence>
<dbReference type="GO" id="GO:0020037">
    <property type="term" value="F:heme binding"/>
    <property type="evidence" value="ECO:0007669"/>
    <property type="project" value="InterPro"/>
</dbReference>
<comment type="cofactor">
    <cofactor evidence="1 11">
        <name>heme</name>
        <dbReference type="ChEBI" id="CHEBI:30413"/>
    </cofactor>
</comment>
<evidence type="ECO:0000256" key="6">
    <source>
        <dbReference type="ARBA" id="ARBA00022617"/>
    </source>
</evidence>
<dbReference type="GO" id="GO:0004497">
    <property type="term" value="F:monooxygenase activity"/>
    <property type="evidence" value="ECO:0007669"/>
    <property type="project" value="UniProtKB-KW"/>
</dbReference>
<feature type="non-terminal residue" evidence="13">
    <location>
        <position position="1"/>
    </location>
</feature>
<gene>
    <name evidence="13" type="ORF">SINV_16333</name>
</gene>
<comment type="subcellular location">
    <subcellularLocation>
        <location evidence="4">Endoplasmic reticulum membrane</location>
        <topology evidence="4">Peripheral membrane protein</topology>
    </subcellularLocation>
    <subcellularLocation>
        <location evidence="3">Microsome membrane</location>
        <topology evidence="3">Peripheral membrane protein</topology>
    </subcellularLocation>
</comment>
<name>E9J5D0_SOLIN</name>
<evidence type="ECO:0000256" key="12">
    <source>
        <dbReference type="RuleBase" id="RU000461"/>
    </source>
</evidence>
<evidence type="ECO:0000256" key="5">
    <source>
        <dbReference type="ARBA" id="ARBA00010617"/>
    </source>
</evidence>
<evidence type="ECO:0000313" key="13">
    <source>
        <dbReference type="EMBL" id="EFZ11975.1"/>
    </source>
</evidence>
<protein>
    <recommendedName>
        <fullName evidence="14">Cytochrome P450</fullName>
    </recommendedName>
</protein>
<evidence type="ECO:0000256" key="3">
    <source>
        <dbReference type="ARBA" id="ARBA00004174"/>
    </source>
</evidence>
<evidence type="ECO:0000256" key="8">
    <source>
        <dbReference type="ARBA" id="ARBA00023002"/>
    </source>
</evidence>
<dbReference type="Pfam" id="PF00067">
    <property type="entry name" value="p450"/>
    <property type="match status" value="1"/>
</dbReference>
<evidence type="ECO:0000256" key="9">
    <source>
        <dbReference type="ARBA" id="ARBA00023004"/>
    </source>
</evidence>
<proteinExistence type="inferred from homology"/>
<dbReference type="Gene3D" id="1.10.630.10">
    <property type="entry name" value="Cytochrome P450"/>
    <property type="match status" value="1"/>
</dbReference>
<keyword evidence="6 11" id="KW-0349">Heme</keyword>
<evidence type="ECO:0000256" key="11">
    <source>
        <dbReference type="PIRSR" id="PIRSR602403-1"/>
    </source>
</evidence>
<evidence type="ECO:0008006" key="14">
    <source>
        <dbReference type="Google" id="ProtNLM"/>
    </source>
</evidence>
<keyword evidence="8 12" id="KW-0560">Oxidoreductase</keyword>
<comment type="function">
    <text evidence="2">May be involved in the metabolism of insect hormones and in the breakdown of synthetic insecticides.</text>
</comment>
<dbReference type="InterPro" id="IPR050196">
    <property type="entry name" value="Cytochrome_P450_Monoox"/>
</dbReference>
<dbReference type="InterPro" id="IPR017972">
    <property type="entry name" value="Cyt_P450_CS"/>
</dbReference>
<dbReference type="InterPro" id="IPR002403">
    <property type="entry name" value="Cyt_P450_E_grp-IV"/>
</dbReference>
<evidence type="ECO:0000256" key="4">
    <source>
        <dbReference type="ARBA" id="ARBA00004406"/>
    </source>
</evidence>
<dbReference type="InterPro" id="IPR001128">
    <property type="entry name" value="Cyt_P450"/>
</dbReference>
<evidence type="ECO:0000256" key="7">
    <source>
        <dbReference type="ARBA" id="ARBA00022723"/>
    </source>
</evidence>
<dbReference type="AlphaFoldDB" id="E9J5D0"/>
<dbReference type="EMBL" id="GL768141">
    <property type="protein sequence ID" value="EFZ11975.1"/>
    <property type="molecule type" value="Genomic_DNA"/>
</dbReference>
<dbReference type="PANTHER" id="PTHR24291">
    <property type="entry name" value="CYTOCHROME P450 FAMILY 4"/>
    <property type="match status" value="1"/>
</dbReference>
<comment type="similarity">
    <text evidence="5 12">Belongs to the cytochrome P450 family.</text>
</comment>
<dbReference type="GO" id="GO:0005789">
    <property type="term" value="C:endoplasmic reticulum membrane"/>
    <property type="evidence" value="ECO:0007669"/>
    <property type="project" value="UniProtKB-SubCell"/>
</dbReference>
<dbReference type="GO" id="GO:0005506">
    <property type="term" value="F:iron ion binding"/>
    <property type="evidence" value="ECO:0007669"/>
    <property type="project" value="InterPro"/>
</dbReference>
<dbReference type="PROSITE" id="PS00086">
    <property type="entry name" value="CYTOCHROME_P450"/>
    <property type="match status" value="1"/>
</dbReference>
<keyword evidence="10 12" id="KW-0503">Monooxygenase</keyword>
<dbReference type="SUPFAM" id="SSF48264">
    <property type="entry name" value="Cytochrome P450"/>
    <property type="match status" value="1"/>
</dbReference>
<accession>E9J5D0</accession>
<keyword evidence="9 11" id="KW-0408">Iron</keyword>
<reference evidence="13" key="1">
    <citation type="journal article" date="2011" name="Proc. Natl. Acad. Sci. U.S.A.">
        <title>The genome of the fire ant Solenopsis invicta.</title>
        <authorList>
            <person name="Wurm Y."/>
            <person name="Wang J."/>
            <person name="Riba-Grognuz O."/>
            <person name="Corona M."/>
            <person name="Nygaard S."/>
            <person name="Hunt B.G."/>
            <person name="Ingram K.K."/>
            <person name="Falquet L."/>
            <person name="Nipitwattanaphon M."/>
            <person name="Gotzek D."/>
            <person name="Dijkstra M.B."/>
            <person name="Oettler J."/>
            <person name="Comtesse F."/>
            <person name="Shih C.J."/>
            <person name="Wu W.J."/>
            <person name="Yang C.C."/>
            <person name="Thomas J."/>
            <person name="Beaudoing E."/>
            <person name="Pradervand S."/>
            <person name="Flegel V."/>
            <person name="Cook E.D."/>
            <person name="Fabbretti R."/>
            <person name="Stockinger H."/>
            <person name="Long L."/>
            <person name="Farmerie W.G."/>
            <person name="Oakey J."/>
            <person name="Boomsma J.J."/>
            <person name="Pamilo P."/>
            <person name="Yi S.V."/>
            <person name="Heinze J."/>
            <person name="Goodisman M.A."/>
            <person name="Farinelli L."/>
            <person name="Harshman K."/>
            <person name="Hulo N."/>
            <person name="Cerutti L."/>
            <person name="Xenarios I."/>
            <person name="Shoemaker D."/>
            <person name="Keller L."/>
        </authorList>
    </citation>
    <scope>NUCLEOTIDE SEQUENCE [LARGE SCALE GENOMIC DNA]</scope>
</reference>
<organism>
    <name type="scientific">Solenopsis invicta</name>
    <name type="common">Red imported fire ant</name>
    <name type="synonym">Solenopsis wagneri</name>
    <dbReference type="NCBI Taxonomy" id="13686"/>
    <lineage>
        <taxon>Eukaryota</taxon>
        <taxon>Metazoa</taxon>
        <taxon>Ecdysozoa</taxon>
        <taxon>Arthropoda</taxon>
        <taxon>Hexapoda</taxon>
        <taxon>Insecta</taxon>
        <taxon>Pterygota</taxon>
        <taxon>Neoptera</taxon>
        <taxon>Endopterygota</taxon>
        <taxon>Hymenoptera</taxon>
        <taxon>Apocrita</taxon>
        <taxon>Aculeata</taxon>
        <taxon>Formicoidea</taxon>
        <taxon>Formicidae</taxon>
        <taxon>Myrmicinae</taxon>
        <taxon>Solenopsis</taxon>
    </lineage>
</organism>
<sequence>FRKLVTVRFGSRYLYLREVLQKRTYIWYRKAFLFVAKSRSISREKDTQYQPVSTYLYYHIAHTGYHIIFLFLMHLNQNVLVKTQKKRHQFAYIPFSMGYRNCIGKNFAMFEMKTIISTVLRNCRLEPVLGKEKIIPKFRVTIRAQGGLWIKAKAHDK</sequence>
<evidence type="ECO:0000256" key="1">
    <source>
        <dbReference type="ARBA" id="ARBA00001971"/>
    </source>
</evidence>
<feature type="non-terminal residue" evidence="13">
    <location>
        <position position="157"/>
    </location>
</feature>
<dbReference type="InterPro" id="IPR036396">
    <property type="entry name" value="Cyt_P450_sf"/>
</dbReference>
<feature type="binding site" description="axial binding residue" evidence="11">
    <location>
        <position position="102"/>
    </location>
    <ligand>
        <name>heme</name>
        <dbReference type="ChEBI" id="CHEBI:30413"/>
    </ligand>
    <ligandPart>
        <name>Fe</name>
        <dbReference type="ChEBI" id="CHEBI:18248"/>
    </ligandPart>
</feature>
<dbReference type="HOGENOM" id="CLU_142021_0_0_1"/>
<evidence type="ECO:0000256" key="10">
    <source>
        <dbReference type="ARBA" id="ARBA00023033"/>
    </source>
</evidence>
<dbReference type="GO" id="GO:0016705">
    <property type="term" value="F:oxidoreductase activity, acting on paired donors, with incorporation or reduction of molecular oxygen"/>
    <property type="evidence" value="ECO:0007669"/>
    <property type="project" value="InterPro"/>
</dbReference>